<proteinExistence type="predicted"/>
<dbReference type="AlphaFoldDB" id="A0A2P9AM52"/>
<gene>
    <name evidence="1" type="ORF">BQ8482_250092</name>
</gene>
<keyword evidence="2" id="KW-1185">Reference proteome</keyword>
<protein>
    <submittedName>
        <fullName evidence="1">Uncharacterized protein</fullName>
    </submittedName>
</protein>
<dbReference type="Proteomes" id="UP000245698">
    <property type="component" value="Unassembled WGS sequence"/>
</dbReference>
<accession>A0A2P9AM52</accession>
<evidence type="ECO:0000313" key="1">
    <source>
        <dbReference type="EMBL" id="SJM32207.1"/>
    </source>
</evidence>
<sequence>MKTIPEGFPTSTWAWAPHFPLVAAYKAGAPVNLDRIDIGGIADAKRKPQIAELCHNDLR</sequence>
<reference evidence="2" key="1">
    <citation type="submission" date="2016-12" db="EMBL/GenBank/DDBJ databases">
        <authorList>
            <person name="Brunel B."/>
        </authorList>
    </citation>
    <scope>NUCLEOTIDE SEQUENCE [LARGE SCALE GENOMIC DNA]</scope>
</reference>
<name>A0A2P9AM52_9HYPH</name>
<dbReference type="EMBL" id="FUIG01000032">
    <property type="protein sequence ID" value="SJM32207.1"/>
    <property type="molecule type" value="Genomic_DNA"/>
</dbReference>
<organism evidence="1 2">
    <name type="scientific">Mesorhizobium delmotii</name>
    <dbReference type="NCBI Taxonomy" id="1631247"/>
    <lineage>
        <taxon>Bacteria</taxon>
        <taxon>Pseudomonadati</taxon>
        <taxon>Pseudomonadota</taxon>
        <taxon>Alphaproteobacteria</taxon>
        <taxon>Hyphomicrobiales</taxon>
        <taxon>Phyllobacteriaceae</taxon>
        <taxon>Mesorhizobium</taxon>
    </lineage>
</organism>
<evidence type="ECO:0000313" key="2">
    <source>
        <dbReference type="Proteomes" id="UP000245698"/>
    </source>
</evidence>